<dbReference type="GeneID" id="87818813"/>
<organism evidence="3 4">
    <name type="scientific">Dichotomopilus funicola</name>
    <dbReference type="NCBI Taxonomy" id="1934379"/>
    <lineage>
        <taxon>Eukaryota</taxon>
        <taxon>Fungi</taxon>
        <taxon>Dikarya</taxon>
        <taxon>Ascomycota</taxon>
        <taxon>Pezizomycotina</taxon>
        <taxon>Sordariomycetes</taxon>
        <taxon>Sordariomycetidae</taxon>
        <taxon>Sordariales</taxon>
        <taxon>Chaetomiaceae</taxon>
        <taxon>Dichotomopilus</taxon>
    </lineage>
</organism>
<protein>
    <submittedName>
        <fullName evidence="3">Protein lap1</fullName>
    </submittedName>
</protein>
<accession>A0AAN6UV44</accession>
<name>A0AAN6UV44_9PEZI</name>
<dbReference type="Proteomes" id="UP001302676">
    <property type="component" value="Unassembled WGS sequence"/>
</dbReference>
<feature type="compositionally biased region" description="Low complexity" evidence="1">
    <location>
        <begin position="230"/>
        <end position="239"/>
    </location>
</feature>
<dbReference type="SUPFAM" id="SSF50156">
    <property type="entry name" value="PDZ domain-like"/>
    <property type="match status" value="1"/>
</dbReference>
<evidence type="ECO:0000256" key="2">
    <source>
        <dbReference type="SAM" id="SignalP"/>
    </source>
</evidence>
<keyword evidence="2" id="KW-0732">Signal</keyword>
<comment type="caution">
    <text evidence="3">The sequence shown here is derived from an EMBL/GenBank/DDBJ whole genome shotgun (WGS) entry which is preliminary data.</text>
</comment>
<proteinExistence type="predicted"/>
<dbReference type="InterPro" id="IPR036034">
    <property type="entry name" value="PDZ_sf"/>
</dbReference>
<reference evidence="3" key="1">
    <citation type="journal article" date="2023" name="Mol. Phylogenet. Evol.">
        <title>Genome-scale phylogeny and comparative genomics of the fungal order Sordariales.</title>
        <authorList>
            <person name="Hensen N."/>
            <person name="Bonometti L."/>
            <person name="Westerberg I."/>
            <person name="Brannstrom I.O."/>
            <person name="Guillou S."/>
            <person name="Cros-Aarteil S."/>
            <person name="Calhoun S."/>
            <person name="Haridas S."/>
            <person name="Kuo A."/>
            <person name="Mondo S."/>
            <person name="Pangilinan J."/>
            <person name="Riley R."/>
            <person name="LaButti K."/>
            <person name="Andreopoulos B."/>
            <person name="Lipzen A."/>
            <person name="Chen C."/>
            <person name="Yan M."/>
            <person name="Daum C."/>
            <person name="Ng V."/>
            <person name="Clum A."/>
            <person name="Steindorff A."/>
            <person name="Ohm R.A."/>
            <person name="Martin F."/>
            <person name="Silar P."/>
            <person name="Natvig D.O."/>
            <person name="Lalanne C."/>
            <person name="Gautier V."/>
            <person name="Ament-Velasquez S.L."/>
            <person name="Kruys A."/>
            <person name="Hutchinson M.I."/>
            <person name="Powell A.J."/>
            <person name="Barry K."/>
            <person name="Miller A.N."/>
            <person name="Grigoriev I.V."/>
            <person name="Debuchy R."/>
            <person name="Gladieux P."/>
            <person name="Hiltunen Thoren M."/>
            <person name="Johannesson H."/>
        </authorList>
    </citation>
    <scope>NUCLEOTIDE SEQUENCE</scope>
    <source>
        <strain evidence="3">CBS 141.50</strain>
    </source>
</reference>
<evidence type="ECO:0000256" key="1">
    <source>
        <dbReference type="SAM" id="MobiDB-lite"/>
    </source>
</evidence>
<dbReference type="RefSeq" id="XP_062633138.1">
    <property type="nucleotide sequence ID" value="XM_062782200.1"/>
</dbReference>
<gene>
    <name evidence="3" type="ORF">C8A04DRAFT_32731</name>
</gene>
<sequence>MKPNLLPLLLLPFTTAITTPLPSLQITLTPLFSPSTLNITSLSITLLLNHTTSNPPNLTTPLLYLDLNHGLTPTQQYPTAFLTASDTLGPLSLISTDTNTSDATRTWFPADRAPQGPVTVQFTAVPRVVDKSTPSGPRVDLRGDEGGVVGMGTGFLALPPGEEDWSIDARWILPEGGADNGDGKGKVKAVSSLGEGLETVGVVGWPRTVVAKSYFAVGEELRRWPDWDDSSASSSSATRDGGGGDNGDVEEAADFHVYWLNTLPYDPSHISTIAQSMHLAIADFFIPNTTIPPFRVFWRHAPAGYGGAGGYNSFLLEWSDGTAAEQSEEQASFLLSHENIHEYALMYPSRQYDLWYREGVAQMYAVIAPYLAGAVDKAYLIRWLNNNMQAYYTGGMAGVPWQEVVDNYWTSVQNVKAPYGIGFAYLAQVQGLVSWSTGGAKGLDLIVRELYRRYKAGDTVQTEQFVEVLGSVLEGSLPAQQSINGMLNGTLIVPRVDGFVHLGLTLVRRDAELFELGFVSAQGKVTGFTAEKTRAEEAGLRVGDEIVSMWGAWLAGDSLDNMMEVVVRRDGKDETITYWPRSYEKVENWEWVDSEAV</sequence>
<feature type="chain" id="PRO_5043045361" evidence="2">
    <location>
        <begin position="17"/>
        <end position="597"/>
    </location>
</feature>
<feature type="region of interest" description="Disordered" evidence="1">
    <location>
        <begin position="226"/>
        <end position="247"/>
    </location>
</feature>
<evidence type="ECO:0000313" key="4">
    <source>
        <dbReference type="Proteomes" id="UP001302676"/>
    </source>
</evidence>
<keyword evidence="4" id="KW-1185">Reference proteome</keyword>
<dbReference type="EMBL" id="MU853650">
    <property type="protein sequence ID" value="KAK4139767.1"/>
    <property type="molecule type" value="Genomic_DNA"/>
</dbReference>
<feature type="signal peptide" evidence="2">
    <location>
        <begin position="1"/>
        <end position="16"/>
    </location>
</feature>
<dbReference type="AlphaFoldDB" id="A0AAN6UV44"/>
<evidence type="ECO:0000313" key="3">
    <source>
        <dbReference type="EMBL" id="KAK4139767.1"/>
    </source>
</evidence>
<reference evidence="3" key="2">
    <citation type="submission" date="2023-05" db="EMBL/GenBank/DDBJ databases">
        <authorList>
            <consortium name="Lawrence Berkeley National Laboratory"/>
            <person name="Steindorff A."/>
            <person name="Hensen N."/>
            <person name="Bonometti L."/>
            <person name="Westerberg I."/>
            <person name="Brannstrom I.O."/>
            <person name="Guillou S."/>
            <person name="Cros-Aarteil S."/>
            <person name="Calhoun S."/>
            <person name="Haridas S."/>
            <person name="Kuo A."/>
            <person name="Mondo S."/>
            <person name="Pangilinan J."/>
            <person name="Riley R."/>
            <person name="Labutti K."/>
            <person name="Andreopoulos B."/>
            <person name="Lipzen A."/>
            <person name="Chen C."/>
            <person name="Yanf M."/>
            <person name="Daum C."/>
            <person name="Ng V."/>
            <person name="Clum A."/>
            <person name="Ohm R."/>
            <person name="Martin F."/>
            <person name="Silar P."/>
            <person name="Natvig D."/>
            <person name="Lalanne C."/>
            <person name="Gautier V."/>
            <person name="Ament-Velasquez S.L."/>
            <person name="Kruys A."/>
            <person name="Hutchinson M.I."/>
            <person name="Powell A.J."/>
            <person name="Barry K."/>
            <person name="Miller A.N."/>
            <person name="Grigoriev I.V."/>
            <person name="Debuchy R."/>
            <person name="Gladieux P."/>
            <person name="Thoren M.H."/>
            <person name="Johannesson H."/>
        </authorList>
    </citation>
    <scope>NUCLEOTIDE SEQUENCE</scope>
    <source>
        <strain evidence="3">CBS 141.50</strain>
    </source>
</reference>